<dbReference type="Pfam" id="PF03567">
    <property type="entry name" value="Sulfotransfer_2"/>
    <property type="match status" value="1"/>
</dbReference>
<organism evidence="8 9">
    <name type="scientific">Bacillus songklensis</name>
    <dbReference type="NCBI Taxonomy" id="1069116"/>
    <lineage>
        <taxon>Bacteria</taxon>
        <taxon>Bacillati</taxon>
        <taxon>Bacillota</taxon>
        <taxon>Bacilli</taxon>
        <taxon>Bacillales</taxon>
        <taxon>Bacillaceae</taxon>
        <taxon>Bacillus</taxon>
    </lineage>
</organism>
<evidence type="ECO:0000313" key="9">
    <source>
        <dbReference type="Proteomes" id="UP001595752"/>
    </source>
</evidence>
<dbReference type="RefSeq" id="WP_377914113.1">
    <property type="nucleotide sequence ID" value="NZ_JBHRZT010000032.1"/>
</dbReference>
<sequence length="262" mass="31683">MTFLGKTLKQTLRNSKKFIKRTLVINSIVRNIYNMVPSELKLWFSRVSENPYKEMEDDNKVIFVHIPKAAGNGIKKSLFGQTISPGHYFAVHYKKEDSQKFNSYYKFTIVRNPWDRLVSAYFFLKQGGKCAADYEFSQRYLKDFESFRCFVLKLKDTNFQKRMMRWMHFIPQYKFVFDENDKLAVDYLGKFESIEEDFNYLKNKLQKQSAVLKKENQSKHKPYWEYYDEEMVEIVGEIYREDVERFKYSFPLEKLKKQKENL</sequence>
<dbReference type="EMBL" id="JBHRZT010000032">
    <property type="protein sequence ID" value="MFC3883543.1"/>
    <property type="molecule type" value="Genomic_DNA"/>
</dbReference>
<keyword evidence="4" id="KW-1133">Transmembrane helix</keyword>
<keyword evidence="2" id="KW-0808">Transferase</keyword>
<name>A0ABV8AZV9_9BACI</name>
<evidence type="ECO:0000256" key="2">
    <source>
        <dbReference type="ARBA" id="ARBA00022679"/>
    </source>
</evidence>
<dbReference type="Proteomes" id="UP001595752">
    <property type="component" value="Unassembled WGS sequence"/>
</dbReference>
<reference evidence="9" key="1">
    <citation type="journal article" date="2019" name="Int. J. Syst. Evol. Microbiol.">
        <title>The Global Catalogue of Microorganisms (GCM) 10K type strain sequencing project: providing services to taxonomists for standard genome sequencing and annotation.</title>
        <authorList>
            <consortium name="The Broad Institute Genomics Platform"/>
            <consortium name="The Broad Institute Genome Sequencing Center for Infectious Disease"/>
            <person name="Wu L."/>
            <person name="Ma J."/>
        </authorList>
    </citation>
    <scope>NUCLEOTIDE SEQUENCE [LARGE SCALE GENOMIC DNA]</scope>
    <source>
        <strain evidence="9">CCUG 61889</strain>
    </source>
</reference>
<evidence type="ECO:0000256" key="4">
    <source>
        <dbReference type="ARBA" id="ARBA00022989"/>
    </source>
</evidence>
<evidence type="ECO:0000313" key="8">
    <source>
        <dbReference type="EMBL" id="MFC3883543.1"/>
    </source>
</evidence>
<dbReference type="InterPro" id="IPR018011">
    <property type="entry name" value="Carb_sulfotrans_8-10"/>
</dbReference>
<keyword evidence="7" id="KW-0325">Glycoprotein</keyword>
<evidence type="ECO:0000256" key="5">
    <source>
        <dbReference type="ARBA" id="ARBA00023034"/>
    </source>
</evidence>
<evidence type="ECO:0000256" key="6">
    <source>
        <dbReference type="ARBA" id="ARBA00023136"/>
    </source>
</evidence>
<evidence type="ECO:0000256" key="7">
    <source>
        <dbReference type="ARBA" id="ARBA00023180"/>
    </source>
</evidence>
<keyword evidence="6" id="KW-0472">Membrane</keyword>
<accession>A0ABV8AZV9</accession>
<keyword evidence="5" id="KW-0333">Golgi apparatus</keyword>
<keyword evidence="9" id="KW-1185">Reference proteome</keyword>
<keyword evidence="3" id="KW-0812">Transmembrane</keyword>
<dbReference type="Gene3D" id="3.40.50.300">
    <property type="entry name" value="P-loop containing nucleotide triphosphate hydrolases"/>
    <property type="match status" value="1"/>
</dbReference>
<dbReference type="SUPFAM" id="SSF52540">
    <property type="entry name" value="P-loop containing nucleoside triphosphate hydrolases"/>
    <property type="match status" value="1"/>
</dbReference>
<dbReference type="InterPro" id="IPR027417">
    <property type="entry name" value="P-loop_NTPase"/>
</dbReference>
<protein>
    <submittedName>
        <fullName evidence="8">Sulfotransferase family 2 domain-containing protein</fullName>
    </submittedName>
</protein>
<gene>
    <name evidence="8" type="ORF">ACFOU2_08490</name>
</gene>
<dbReference type="InterPro" id="IPR005331">
    <property type="entry name" value="Sulfotransferase"/>
</dbReference>
<comment type="subcellular location">
    <subcellularLocation>
        <location evidence="1">Golgi apparatus membrane</location>
        <topology evidence="1">Single-pass type II membrane protein</topology>
    </subcellularLocation>
</comment>
<evidence type="ECO:0000256" key="3">
    <source>
        <dbReference type="ARBA" id="ARBA00022692"/>
    </source>
</evidence>
<dbReference type="PANTHER" id="PTHR12137:SF54">
    <property type="entry name" value="CARBOHYDRATE SULFOTRANSFERASE"/>
    <property type="match status" value="1"/>
</dbReference>
<dbReference type="PANTHER" id="PTHR12137">
    <property type="entry name" value="CARBOHYDRATE SULFOTRANSFERASE"/>
    <property type="match status" value="1"/>
</dbReference>
<comment type="caution">
    <text evidence="8">The sequence shown here is derived from an EMBL/GenBank/DDBJ whole genome shotgun (WGS) entry which is preliminary data.</text>
</comment>
<evidence type="ECO:0000256" key="1">
    <source>
        <dbReference type="ARBA" id="ARBA00004323"/>
    </source>
</evidence>
<proteinExistence type="predicted"/>